<dbReference type="SUPFAM" id="SSF47226">
    <property type="entry name" value="Histidine-containing phosphotransfer domain, HPT domain"/>
    <property type="match status" value="1"/>
</dbReference>
<dbReference type="STRING" id="1547922.ISF6_2743"/>
<comment type="caution">
    <text evidence="4">The sequence shown here is derived from an EMBL/GenBank/DDBJ whole genome shotgun (WGS) entry which is preliminary data.</text>
</comment>
<dbReference type="InterPro" id="IPR001789">
    <property type="entry name" value="Sig_transdc_resp-reg_receiver"/>
</dbReference>
<protein>
    <recommendedName>
        <fullName evidence="3">Response regulatory domain-containing protein</fullName>
    </recommendedName>
</protein>
<reference evidence="5" key="1">
    <citation type="submission" date="2015-07" db="EMBL/GenBank/DDBJ databases">
        <title>Discovery of a poly(ethylene terephthalate assimilation.</title>
        <authorList>
            <person name="Yoshida S."/>
            <person name="Hiraga K."/>
            <person name="Takehana T."/>
            <person name="Taniguchi I."/>
            <person name="Yamaji H."/>
            <person name="Maeda Y."/>
            <person name="Toyohara K."/>
            <person name="Miyamoto K."/>
            <person name="Kimura Y."/>
            <person name="Oda K."/>
        </authorList>
    </citation>
    <scope>NUCLEOTIDE SEQUENCE [LARGE SCALE GENOMIC DNA]</scope>
    <source>
        <strain evidence="5">NBRC 110686 / TISTR 2288 / 201-F6</strain>
    </source>
</reference>
<dbReference type="OrthoDB" id="9150035at2"/>
<dbReference type="AlphaFoldDB" id="A0A0K8P2Q9"/>
<feature type="modified residue" description="4-aspartylphosphate" evidence="2">
    <location>
        <position position="54"/>
    </location>
</feature>
<dbReference type="CDD" id="cd00156">
    <property type="entry name" value="REC"/>
    <property type="match status" value="1"/>
</dbReference>
<dbReference type="GO" id="GO:0000160">
    <property type="term" value="P:phosphorelay signal transduction system"/>
    <property type="evidence" value="ECO:0007669"/>
    <property type="project" value="InterPro"/>
</dbReference>
<name>A0A0K8P2Q9_PISS1</name>
<proteinExistence type="predicted"/>
<dbReference type="Gene3D" id="1.20.120.160">
    <property type="entry name" value="HPT domain"/>
    <property type="match status" value="1"/>
</dbReference>
<reference evidence="4 5" key="2">
    <citation type="journal article" date="2016" name="Science">
        <title>A bacterium that degrades and assimilates poly(ethylene terephthalate).</title>
        <authorList>
            <person name="Yoshida S."/>
            <person name="Hiraga K."/>
            <person name="Takehana T."/>
            <person name="Taniguchi I."/>
            <person name="Yamaji H."/>
            <person name="Maeda Y."/>
            <person name="Toyohara K."/>
            <person name="Miyamoto K."/>
            <person name="Kimura Y."/>
            <person name="Oda K."/>
        </authorList>
    </citation>
    <scope>NUCLEOTIDE SEQUENCE [LARGE SCALE GENOMIC DNA]</scope>
    <source>
        <strain evidence="5">NBRC 110686 / TISTR 2288 / 201-F6</strain>
    </source>
</reference>
<dbReference type="RefSeq" id="WP_054020857.1">
    <property type="nucleotide sequence ID" value="NZ_BBYR01000039.1"/>
</dbReference>
<keyword evidence="1 2" id="KW-0597">Phosphoprotein</keyword>
<evidence type="ECO:0000313" key="4">
    <source>
        <dbReference type="EMBL" id="GAP36903.1"/>
    </source>
</evidence>
<sequence length="245" mass="26085">MSAPRVLLLEDDASIRRFVAMALELSGIELLECETVAQALQTLRGGPVRLIITDLMLRNESGFDLLKALDEAPTLAADARIAVFSAGLNTPTLKRLAGHRIWRVLSKPTTVAALEDCVRDALADTPASEPGAPEPATSPDEAQAIALHFGGEVRLFRTYRAACLTQFALDVAGGDSAVARRDAAELRRLGHSLKSVLKMLGQPEAAERAAALDRAAAGTDWPETQQSWAALREHLLALGPGPVPA</sequence>
<gene>
    <name evidence="4" type="ORF">ISF6_2743</name>
</gene>
<dbReference type="SUPFAM" id="SSF52172">
    <property type="entry name" value="CheY-like"/>
    <property type="match status" value="1"/>
</dbReference>
<feature type="domain" description="Response regulatory" evidence="3">
    <location>
        <begin position="5"/>
        <end position="122"/>
    </location>
</feature>
<dbReference type="Gene3D" id="3.40.50.2300">
    <property type="match status" value="1"/>
</dbReference>
<evidence type="ECO:0000256" key="2">
    <source>
        <dbReference type="PROSITE-ProRule" id="PRU00169"/>
    </source>
</evidence>
<dbReference type="EMBL" id="BBYR01000039">
    <property type="protein sequence ID" value="GAP36903.1"/>
    <property type="molecule type" value="Genomic_DNA"/>
</dbReference>
<evidence type="ECO:0000256" key="1">
    <source>
        <dbReference type="ARBA" id="ARBA00022553"/>
    </source>
</evidence>
<dbReference type="InterPro" id="IPR036641">
    <property type="entry name" value="HPT_dom_sf"/>
</dbReference>
<organism evidence="4 5">
    <name type="scientific">Piscinibacter sakaiensis</name>
    <name type="common">Ideonella sakaiensis</name>
    <dbReference type="NCBI Taxonomy" id="1547922"/>
    <lineage>
        <taxon>Bacteria</taxon>
        <taxon>Pseudomonadati</taxon>
        <taxon>Pseudomonadota</taxon>
        <taxon>Betaproteobacteria</taxon>
        <taxon>Burkholderiales</taxon>
        <taxon>Sphaerotilaceae</taxon>
        <taxon>Piscinibacter</taxon>
    </lineage>
</organism>
<dbReference type="SMART" id="SM00448">
    <property type="entry name" value="REC"/>
    <property type="match status" value="1"/>
</dbReference>
<evidence type="ECO:0000259" key="3">
    <source>
        <dbReference type="PROSITE" id="PS50110"/>
    </source>
</evidence>
<dbReference type="PROSITE" id="PS50110">
    <property type="entry name" value="RESPONSE_REGULATORY"/>
    <property type="match status" value="1"/>
</dbReference>
<accession>A0A0K8P2Q9</accession>
<dbReference type="PANTHER" id="PTHR44591:SF3">
    <property type="entry name" value="RESPONSE REGULATORY DOMAIN-CONTAINING PROTEIN"/>
    <property type="match status" value="1"/>
</dbReference>
<dbReference type="InterPro" id="IPR011006">
    <property type="entry name" value="CheY-like_superfamily"/>
</dbReference>
<dbReference type="InterPro" id="IPR050595">
    <property type="entry name" value="Bact_response_regulator"/>
</dbReference>
<dbReference type="PANTHER" id="PTHR44591">
    <property type="entry name" value="STRESS RESPONSE REGULATOR PROTEIN 1"/>
    <property type="match status" value="1"/>
</dbReference>
<keyword evidence="5" id="KW-1185">Reference proteome</keyword>
<evidence type="ECO:0000313" key="5">
    <source>
        <dbReference type="Proteomes" id="UP000037660"/>
    </source>
</evidence>
<dbReference type="Proteomes" id="UP000037660">
    <property type="component" value="Unassembled WGS sequence"/>
</dbReference>
<dbReference type="Pfam" id="PF00072">
    <property type="entry name" value="Response_reg"/>
    <property type="match status" value="1"/>
</dbReference>